<organism evidence="3 4">
    <name type="scientific">Megasphaera paucivorans</name>
    <dbReference type="NCBI Taxonomy" id="349095"/>
    <lineage>
        <taxon>Bacteria</taxon>
        <taxon>Bacillati</taxon>
        <taxon>Bacillota</taxon>
        <taxon>Negativicutes</taxon>
        <taxon>Veillonellales</taxon>
        <taxon>Veillonellaceae</taxon>
        <taxon>Megasphaera</taxon>
    </lineage>
</organism>
<dbReference type="PANTHER" id="PTHR30536:SF5">
    <property type="entry name" value="ALTRONATE DEHYDRATASE"/>
    <property type="match status" value="1"/>
</dbReference>
<keyword evidence="4" id="KW-1185">Reference proteome</keyword>
<dbReference type="Proteomes" id="UP000199309">
    <property type="component" value="Unassembled WGS sequence"/>
</dbReference>
<dbReference type="SMART" id="SM00858">
    <property type="entry name" value="SAF"/>
    <property type="match status" value="1"/>
</dbReference>
<evidence type="ECO:0000313" key="4">
    <source>
        <dbReference type="Proteomes" id="UP000199309"/>
    </source>
</evidence>
<proteinExistence type="predicted"/>
<dbReference type="CDD" id="cd11613">
    <property type="entry name" value="SAF_AH_GD"/>
    <property type="match status" value="1"/>
</dbReference>
<dbReference type="EMBL" id="FNHQ01000051">
    <property type="protein sequence ID" value="SDN45460.1"/>
    <property type="molecule type" value="Genomic_DNA"/>
</dbReference>
<dbReference type="RefSeq" id="WP_091653059.1">
    <property type="nucleotide sequence ID" value="NZ_FNHQ01000051.1"/>
</dbReference>
<accession>A0A1H0BIG3</accession>
<dbReference type="Pfam" id="PF08666">
    <property type="entry name" value="SAF"/>
    <property type="match status" value="1"/>
</dbReference>
<dbReference type="AlphaFoldDB" id="A0A1H0BIG3"/>
<dbReference type="InterPro" id="IPR013974">
    <property type="entry name" value="SAF"/>
</dbReference>
<protein>
    <submittedName>
        <fullName evidence="3">Altronate dehydratase small subunit</fullName>
    </submittedName>
</protein>
<dbReference type="GO" id="GO:0016829">
    <property type="term" value="F:lyase activity"/>
    <property type="evidence" value="ECO:0007669"/>
    <property type="project" value="UniProtKB-KW"/>
</dbReference>
<dbReference type="STRING" id="349095.SAMN05660299_02745"/>
<reference evidence="3 4" key="1">
    <citation type="submission" date="2016-10" db="EMBL/GenBank/DDBJ databases">
        <authorList>
            <person name="de Groot N.N."/>
        </authorList>
    </citation>
    <scope>NUCLEOTIDE SEQUENCE [LARGE SCALE GENOMIC DNA]</scope>
    <source>
        <strain evidence="3 4">DSM 16981</strain>
    </source>
</reference>
<evidence type="ECO:0000313" key="3">
    <source>
        <dbReference type="EMBL" id="SDN45460.1"/>
    </source>
</evidence>
<name>A0A1H0BIG3_9FIRM</name>
<gene>
    <name evidence="3" type="ORF">SAMN05660299_02745</name>
</gene>
<dbReference type="InterPro" id="IPR044144">
    <property type="entry name" value="SAF_UxaA/GarD"/>
</dbReference>
<dbReference type="InterPro" id="IPR052172">
    <property type="entry name" value="UxaA_altronate/galactarate_dh"/>
</dbReference>
<dbReference type="OrthoDB" id="9804574at2"/>
<feature type="domain" description="SAF" evidence="2">
    <location>
        <begin position="11"/>
        <end position="87"/>
    </location>
</feature>
<dbReference type="GO" id="GO:0019698">
    <property type="term" value="P:D-galacturonate catabolic process"/>
    <property type="evidence" value="ECO:0007669"/>
    <property type="project" value="TreeGrafter"/>
</dbReference>
<sequence length="94" mass="10213">MVSAMIIDAADNVGVAIESIKKGDTISYLDMTKKQVDIKAAEDISIYHKFALCNIPQGQPVVKYGQHIGVAAADIKQGEHVHEHNVKSVRENLG</sequence>
<dbReference type="Gene3D" id="2.30.130.110">
    <property type="match status" value="1"/>
</dbReference>
<dbReference type="PANTHER" id="PTHR30536">
    <property type="entry name" value="ALTRONATE/GALACTARATE DEHYDRATASE"/>
    <property type="match status" value="1"/>
</dbReference>
<evidence type="ECO:0000256" key="1">
    <source>
        <dbReference type="ARBA" id="ARBA00023239"/>
    </source>
</evidence>
<keyword evidence="1" id="KW-0456">Lyase</keyword>
<evidence type="ECO:0000259" key="2">
    <source>
        <dbReference type="SMART" id="SM00858"/>
    </source>
</evidence>